<proteinExistence type="inferred from homology"/>
<comment type="caution">
    <text evidence="11">The sequence shown here is derived from an EMBL/GenBank/DDBJ whole genome shotgun (WGS) entry which is preliminary data.</text>
</comment>
<evidence type="ECO:0000256" key="8">
    <source>
        <dbReference type="ARBA" id="ARBA00023274"/>
    </source>
</evidence>
<dbReference type="GO" id="GO:0005688">
    <property type="term" value="C:U6 snRNP"/>
    <property type="evidence" value="ECO:0007669"/>
    <property type="project" value="TreeGrafter"/>
</dbReference>
<dbReference type="GO" id="GO:0046540">
    <property type="term" value="C:U4/U6 x U5 tri-snRNP complex"/>
    <property type="evidence" value="ECO:0007669"/>
    <property type="project" value="TreeGrafter"/>
</dbReference>
<dbReference type="InterPro" id="IPR047575">
    <property type="entry name" value="Sm"/>
</dbReference>
<dbReference type="SMART" id="SM00651">
    <property type="entry name" value="Sm"/>
    <property type="match status" value="1"/>
</dbReference>
<evidence type="ECO:0000256" key="5">
    <source>
        <dbReference type="ARBA" id="ARBA00022884"/>
    </source>
</evidence>
<evidence type="ECO:0000259" key="10">
    <source>
        <dbReference type="PROSITE" id="PS52002"/>
    </source>
</evidence>
<keyword evidence="6 9" id="KW-0508">mRNA splicing</keyword>
<dbReference type="Proteomes" id="UP001157974">
    <property type="component" value="Unassembled WGS sequence"/>
</dbReference>
<protein>
    <recommendedName>
        <fullName evidence="9">U6 snRNA-associated Sm-like protein LSm2</fullName>
    </recommendedName>
</protein>
<keyword evidence="4 9" id="KW-0747">Spliceosome</keyword>
<sequence length="98" mass="11364">MLFFSFFKTLINKEIEVELKNSLTIKGTLQSIDQFMNLKLENVSVADVENYPHLLSVKSCFVRASVVRYVHLIHADVDTELLQDATRREYKELKTRSG</sequence>
<keyword evidence="12" id="KW-1185">Reference proteome</keyword>
<evidence type="ECO:0000313" key="11">
    <source>
        <dbReference type="EMBL" id="KAJ8903266.1"/>
    </source>
</evidence>
<dbReference type="GO" id="GO:1990726">
    <property type="term" value="C:Lsm1-7-Pat1 complex"/>
    <property type="evidence" value="ECO:0007669"/>
    <property type="project" value="TreeGrafter"/>
</dbReference>
<comment type="similarity">
    <text evidence="2 9">Belongs to the snRNP Sm proteins family.</text>
</comment>
<dbReference type="GO" id="GO:0000932">
    <property type="term" value="C:P-body"/>
    <property type="evidence" value="ECO:0007669"/>
    <property type="project" value="TreeGrafter"/>
</dbReference>
<evidence type="ECO:0000256" key="6">
    <source>
        <dbReference type="ARBA" id="ARBA00023187"/>
    </source>
</evidence>
<dbReference type="PANTHER" id="PTHR13829">
    <property type="entry name" value="SNRNP CORE PROTEIN FAMILY MEMBER"/>
    <property type="match status" value="1"/>
</dbReference>
<accession>A0AAV8URP5</accession>
<feature type="domain" description="Sm" evidence="10">
    <location>
        <begin position="2"/>
        <end position="76"/>
    </location>
</feature>
<dbReference type="InterPro" id="IPR016654">
    <property type="entry name" value="U6_snRNA_Lsm2"/>
</dbReference>
<keyword evidence="5 9" id="KW-0694">RNA-binding</keyword>
<evidence type="ECO:0000313" key="12">
    <source>
        <dbReference type="Proteomes" id="UP001157974"/>
    </source>
</evidence>
<dbReference type="CDD" id="cd01725">
    <property type="entry name" value="LSm2"/>
    <property type="match status" value="1"/>
</dbReference>
<dbReference type="GO" id="GO:0000398">
    <property type="term" value="P:mRNA splicing, via spliceosome"/>
    <property type="evidence" value="ECO:0007669"/>
    <property type="project" value="UniProtKB-UniRule"/>
</dbReference>
<dbReference type="GO" id="GO:0003723">
    <property type="term" value="F:RNA binding"/>
    <property type="evidence" value="ECO:0007669"/>
    <property type="project" value="UniProtKB-UniRule"/>
</dbReference>
<dbReference type="Pfam" id="PF01423">
    <property type="entry name" value="LSM"/>
    <property type="match status" value="1"/>
</dbReference>
<keyword evidence="8 9" id="KW-0687">Ribonucleoprotein</keyword>
<keyword evidence="3 9" id="KW-0507">mRNA processing</keyword>
<evidence type="ECO:0000256" key="3">
    <source>
        <dbReference type="ARBA" id="ARBA00022664"/>
    </source>
</evidence>
<gene>
    <name evidence="11" type="ORF">NDN08_004375</name>
</gene>
<organism evidence="11 12">
    <name type="scientific">Rhodosorus marinus</name>
    <dbReference type="NCBI Taxonomy" id="101924"/>
    <lineage>
        <taxon>Eukaryota</taxon>
        <taxon>Rhodophyta</taxon>
        <taxon>Stylonematophyceae</taxon>
        <taxon>Stylonematales</taxon>
        <taxon>Stylonemataceae</taxon>
        <taxon>Rhodosorus</taxon>
    </lineage>
</organism>
<dbReference type="PROSITE" id="PS52002">
    <property type="entry name" value="SM"/>
    <property type="match status" value="1"/>
</dbReference>
<reference evidence="11 12" key="1">
    <citation type="journal article" date="2023" name="Nat. Commun.">
        <title>Origin of minicircular mitochondrial genomes in red algae.</title>
        <authorList>
            <person name="Lee Y."/>
            <person name="Cho C.H."/>
            <person name="Lee Y.M."/>
            <person name="Park S.I."/>
            <person name="Yang J.H."/>
            <person name="West J.A."/>
            <person name="Bhattacharya D."/>
            <person name="Yoon H.S."/>
        </authorList>
    </citation>
    <scope>NUCLEOTIDE SEQUENCE [LARGE SCALE GENOMIC DNA]</scope>
    <source>
        <strain evidence="11 12">CCMP1338</strain>
        <tissue evidence="11">Whole cell</tissue>
    </source>
</reference>
<dbReference type="GO" id="GO:0071011">
    <property type="term" value="C:precatalytic spliceosome"/>
    <property type="evidence" value="ECO:0007669"/>
    <property type="project" value="TreeGrafter"/>
</dbReference>
<evidence type="ECO:0000256" key="9">
    <source>
        <dbReference type="PIRNR" id="PIRNR016394"/>
    </source>
</evidence>
<evidence type="ECO:0000256" key="4">
    <source>
        <dbReference type="ARBA" id="ARBA00022728"/>
    </source>
</evidence>
<keyword evidence="7 9" id="KW-0539">Nucleus</keyword>
<dbReference type="AlphaFoldDB" id="A0AAV8URP5"/>
<evidence type="ECO:0000256" key="2">
    <source>
        <dbReference type="ARBA" id="ARBA00006850"/>
    </source>
</evidence>
<comment type="subcellular location">
    <subcellularLocation>
        <location evidence="1">Nucleus</location>
    </subcellularLocation>
</comment>
<dbReference type="InterPro" id="IPR010920">
    <property type="entry name" value="LSM_dom_sf"/>
</dbReference>
<dbReference type="SUPFAM" id="SSF50182">
    <property type="entry name" value="Sm-like ribonucleoproteins"/>
    <property type="match status" value="1"/>
</dbReference>
<dbReference type="InterPro" id="IPR001163">
    <property type="entry name" value="Sm_dom_euk/arc"/>
</dbReference>
<dbReference type="GO" id="GO:0071013">
    <property type="term" value="C:catalytic step 2 spliceosome"/>
    <property type="evidence" value="ECO:0007669"/>
    <property type="project" value="TreeGrafter"/>
</dbReference>
<comment type="function">
    <text evidence="9">Binds specifically to the 3'-terminal U-tract of U6 snRNA.</text>
</comment>
<name>A0AAV8URP5_9RHOD</name>
<evidence type="ECO:0000256" key="7">
    <source>
        <dbReference type="ARBA" id="ARBA00023242"/>
    </source>
</evidence>
<dbReference type="PIRSF" id="PIRSF016394">
    <property type="entry name" value="U6_snRNA_Lsm2"/>
    <property type="match status" value="1"/>
</dbReference>
<evidence type="ECO:0000256" key="1">
    <source>
        <dbReference type="ARBA" id="ARBA00004123"/>
    </source>
</evidence>
<dbReference type="Gene3D" id="2.30.30.100">
    <property type="match status" value="1"/>
</dbReference>
<dbReference type="PANTHER" id="PTHR13829:SF2">
    <property type="entry name" value="U6 SNRNA-ASSOCIATED SM-LIKE PROTEIN LSM2"/>
    <property type="match status" value="1"/>
</dbReference>
<dbReference type="FunFam" id="2.30.30.100:FF:000053">
    <property type="entry name" value="U6 snRNA-associated Sm-like protein LSm2"/>
    <property type="match status" value="1"/>
</dbReference>
<dbReference type="EMBL" id="JAMWBK010000007">
    <property type="protein sequence ID" value="KAJ8903266.1"/>
    <property type="molecule type" value="Genomic_DNA"/>
</dbReference>